<evidence type="ECO:0008006" key="10">
    <source>
        <dbReference type="Google" id="ProtNLM"/>
    </source>
</evidence>
<dbReference type="Proteomes" id="UP000467840">
    <property type="component" value="Chromosome 10"/>
</dbReference>
<dbReference type="GO" id="GO:0020037">
    <property type="term" value="F:heme binding"/>
    <property type="evidence" value="ECO:0007669"/>
    <property type="project" value="InterPro"/>
</dbReference>
<dbReference type="SUPFAM" id="SSF54570">
    <property type="entry name" value="Ribosomal protein S19"/>
    <property type="match status" value="1"/>
</dbReference>
<feature type="compositionally biased region" description="Polar residues" evidence="7">
    <location>
        <begin position="546"/>
        <end position="557"/>
    </location>
</feature>
<evidence type="ECO:0000313" key="9">
    <source>
        <dbReference type="Proteomes" id="UP000467840"/>
    </source>
</evidence>
<dbReference type="PRINTS" id="PR00463">
    <property type="entry name" value="EP450I"/>
</dbReference>
<feature type="binding site" description="axial binding residue" evidence="5">
    <location>
        <position position="419"/>
    </location>
    <ligand>
        <name>heme</name>
        <dbReference type="ChEBI" id="CHEBI:30413"/>
    </ligand>
    <ligandPart>
        <name>Fe</name>
        <dbReference type="ChEBI" id="CHEBI:18248"/>
    </ligandPart>
</feature>
<reference evidence="8 9" key="1">
    <citation type="journal article" date="2020" name="Mol. Plant">
        <title>The Chromosome-Based Rubber Tree Genome Provides New Insights into Spurge Genome Evolution and Rubber Biosynthesis.</title>
        <authorList>
            <person name="Liu J."/>
            <person name="Shi C."/>
            <person name="Shi C.C."/>
            <person name="Li W."/>
            <person name="Zhang Q.J."/>
            <person name="Zhang Y."/>
            <person name="Li K."/>
            <person name="Lu H.F."/>
            <person name="Shi C."/>
            <person name="Zhu S.T."/>
            <person name="Xiao Z.Y."/>
            <person name="Nan H."/>
            <person name="Yue Y."/>
            <person name="Zhu X.G."/>
            <person name="Wu Y."/>
            <person name="Hong X.N."/>
            <person name="Fan G.Y."/>
            <person name="Tong Y."/>
            <person name="Zhang D."/>
            <person name="Mao C.L."/>
            <person name="Liu Y.L."/>
            <person name="Hao S.J."/>
            <person name="Liu W.Q."/>
            <person name="Lv M.Q."/>
            <person name="Zhang H.B."/>
            <person name="Liu Y."/>
            <person name="Hu-Tang G.R."/>
            <person name="Wang J.P."/>
            <person name="Wang J.H."/>
            <person name="Sun Y.H."/>
            <person name="Ni S.B."/>
            <person name="Chen W.B."/>
            <person name="Zhang X.C."/>
            <person name="Jiao Y.N."/>
            <person name="Eichler E.E."/>
            <person name="Li G.H."/>
            <person name="Liu X."/>
            <person name="Gao L.Z."/>
        </authorList>
    </citation>
    <scope>NUCLEOTIDE SEQUENCE [LARGE SCALE GENOMIC DNA]</scope>
    <source>
        <strain evidence="9">cv. GT1</strain>
        <tissue evidence="8">Leaf</tissue>
    </source>
</reference>
<dbReference type="Gene3D" id="3.30.860.10">
    <property type="entry name" value="30s Ribosomal Protein S19, Chain A"/>
    <property type="match status" value="1"/>
</dbReference>
<keyword evidence="5 6" id="KW-0349">Heme</keyword>
<dbReference type="PROSITE" id="PS00086">
    <property type="entry name" value="CYTOCHROME_P450"/>
    <property type="match status" value="1"/>
</dbReference>
<dbReference type="GO" id="GO:0005506">
    <property type="term" value="F:iron ion binding"/>
    <property type="evidence" value="ECO:0007669"/>
    <property type="project" value="InterPro"/>
</dbReference>
<dbReference type="GO" id="GO:1990904">
    <property type="term" value="C:ribonucleoprotein complex"/>
    <property type="evidence" value="ECO:0007669"/>
    <property type="project" value="UniProtKB-KW"/>
</dbReference>
<evidence type="ECO:0000256" key="5">
    <source>
        <dbReference type="PIRSR" id="PIRSR602401-1"/>
    </source>
</evidence>
<sequence length="645" mass="73412">MESICSFLVCSGLFLAIAMILCLKGKNLGRRTKKLPPGPPGWPIIGNIFDLGTEPHRALQELKLKYGPVLRLRLGSMDTVVIQSAKAAAQLLKNHDASFCDRKPLDVFTCHNYRDGSLAVGRFSPYWRTVRRLCSVEMMTVKRINDTASIRRKCIDQMIRNIEDDTAAANARRVRGSEFTPLSLSNGIQRTPNVADFLPFLKWFDPQGLRRNMSRDMARALKIVEGFVKERLEEYKLGNEEKNNKDFLDTLLEFEGDGKDWHEKIPYERIIIIILEMFFAGSETTSAATEWAMAELLRKPEAMRKVKEELNEVVGENRNVEESDIEKLPYLQAVVKEALRLHPSVPLLVPRNTMQDTNFMGYHIAKDTQVFVNAWAIGRDPDSWEDPLTFKPERFLGSNIDYKGQNFELIPFGSGRRICIGMLLAQRVLLLSLASLIHCFDWELDKDSTPEILDMREKIGMSVKKLVLELSFLGTQSNLALPSRSSSIALKEMLPRRSNNSQYVDSHGYLRFPVGSSPVREVISCFRVDPSISILSKAFSSDRPKTSISPSKSSATKCQLPPNEGARRVRLKRHVATRLPFVDAFLLKMKKEKVLLANKKIWSHRSVIIPEFVGYTVRIYNGRTFVHYTRSRSLFRVPNLLVLSS</sequence>
<dbReference type="InterPro" id="IPR017972">
    <property type="entry name" value="Cyt_P450_CS"/>
</dbReference>
<gene>
    <name evidence="8" type="ORF">GH714_026153</name>
</gene>
<evidence type="ECO:0000256" key="6">
    <source>
        <dbReference type="RuleBase" id="RU000461"/>
    </source>
</evidence>
<dbReference type="EMBL" id="JAAGAX010000003">
    <property type="protein sequence ID" value="KAF2320227.1"/>
    <property type="molecule type" value="Genomic_DNA"/>
</dbReference>
<dbReference type="GO" id="GO:0005840">
    <property type="term" value="C:ribosome"/>
    <property type="evidence" value="ECO:0007669"/>
    <property type="project" value="UniProtKB-KW"/>
</dbReference>
<dbReference type="InterPro" id="IPR002401">
    <property type="entry name" value="Cyt_P450_E_grp-I"/>
</dbReference>
<comment type="similarity">
    <text evidence="1">Belongs to the universal ribosomal protein uS19 family.</text>
</comment>
<keyword evidence="5 6" id="KW-0479">Metal-binding</keyword>
<evidence type="ECO:0000256" key="4">
    <source>
        <dbReference type="ARBA" id="ARBA00023274"/>
    </source>
</evidence>
<keyword evidence="6" id="KW-0560">Oxidoreductase</keyword>
<comment type="similarity">
    <text evidence="2 6">Belongs to the cytochrome P450 family.</text>
</comment>
<dbReference type="FunFam" id="1.10.630.10:FF:000163">
    <property type="entry name" value="Geraniol 8-hydroxylase"/>
    <property type="match status" value="1"/>
</dbReference>
<evidence type="ECO:0000256" key="2">
    <source>
        <dbReference type="ARBA" id="ARBA00010617"/>
    </source>
</evidence>
<evidence type="ECO:0000256" key="3">
    <source>
        <dbReference type="ARBA" id="ARBA00022980"/>
    </source>
</evidence>
<dbReference type="InterPro" id="IPR002222">
    <property type="entry name" value="Ribosomal_uS19"/>
</dbReference>
<keyword evidence="4" id="KW-0687">Ribonucleoprotein</keyword>
<dbReference type="Pfam" id="PF00203">
    <property type="entry name" value="Ribosomal_S19"/>
    <property type="match status" value="1"/>
</dbReference>
<comment type="cofactor">
    <cofactor evidence="5">
        <name>heme</name>
        <dbReference type="ChEBI" id="CHEBI:30413"/>
    </cofactor>
</comment>
<dbReference type="PANTHER" id="PTHR47950:SF15">
    <property type="entry name" value="CYTOCHROME P450"/>
    <property type="match status" value="1"/>
</dbReference>
<dbReference type="AlphaFoldDB" id="A0A6A6N461"/>
<dbReference type="GO" id="GO:0003735">
    <property type="term" value="F:structural constituent of ribosome"/>
    <property type="evidence" value="ECO:0007669"/>
    <property type="project" value="InterPro"/>
</dbReference>
<dbReference type="PRINTS" id="PR00385">
    <property type="entry name" value="P450"/>
</dbReference>
<dbReference type="GO" id="GO:0016705">
    <property type="term" value="F:oxidoreductase activity, acting on paired donors, with incorporation or reduction of molecular oxygen"/>
    <property type="evidence" value="ECO:0007669"/>
    <property type="project" value="InterPro"/>
</dbReference>
<proteinExistence type="inferred from homology"/>
<keyword evidence="3" id="KW-0689">Ribosomal protein</keyword>
<comment type="caution">
    <text evidence="8">The sequence shown here is derived from an EMBL/GenBank/DDBJ whole genome shotgun (WGS) entry which is preliminary data.</text>
</comment>
<dbReference type="PANTHER" id="PTHR47950">
    <property type="entry name" value="CYTOCHROME P450, FAMILY 76, SUBFAMILY C, POLYPEPTIDE 5-RELATED"/>
    <property type="match status" value="1"/>
</dbReference>
<accession>A0A6A6N461</accession>
<dbReference type="InterPro" id="IPR036396">
    <property type="entry name" value="Cyt_P450_sf"/>
</dbReference>
<keyword evidence="6" id="KW-0503">Monooxygenase</keyword>
<name>A0A6A6N461_HEVBR</name>
<dbReference type="InterPro" id="IPR001128">
    <property type="entry name" value="Cyt_P450"/>
</dbReference>
<evidence type="ECO:0000256" key="7">
    <source>
        <dbReference type="SAM" id="MobiDB-lite"/>
    </source>
</evidence>
<evidence type="ECO:0000256" key="1">
    <source>
        <dbReference type="ARBA" id="ARBA00007345"/>
    </source>
</evidence>
<dbReference type="Pfam" id="PF00067">
    <property type="entry name" value="p450"/>
    <property type="match status" value="2"/>
</dbReference>
<protein>
    <recommendedName>
        <fullName evidence="10">Cytochrome P450</fullName>
    </recommendedName>
</protein>
<dbReference type="Gene3D" id="1.10.630.10">
    <property type="entry name" value="Cytochrome P450"/>
    <property type="match status" value="1"/>
</dbReference>
<organism evidence="8 9">
    <name type="scientific">Hevea brasiliensis</name>
    <name type="common">Para rubber tree</name>
    <name type="synonym">Siphonia brasiliensis</name>
    <dbReference type="NCBI Taxonomy" id="3981"/>
    <lineage>
        <taxon>Eukaryota</taxon>
        <taxon>Viridiplantae</taxon>
        <taxon>Streptophyta</taxon>
        <taxon>Embryophyta</taxon>
        <taxon>Tracheophyta</taxon>
        <taxon>Spermatophyta</taxon>
        <taxon>Magnoliopsida</taxon>
        <taxon>eudicotyledons</taxon>
        <taxon>Gunneridae</taxon>
        <taxon>Pentapetalae</taxon>
        <taxon>rosids</taxon>
        <taxon>fabids</taxon>
        <taxon>Malpighiales</taxon>
        <taxon>Euphorbiaceae</taxon>
        <taxon>Crotonoideae</taxon>
        <taxon>Micrandreae</taxon>
        <taxon>Hevea</taxon>
    </lineage>
</organism>
<dbReference type="SUPFAM" id="SSF48264">
    <property type="entry name" value="Cytochrome P450"/>
    <property type="match status" value="1"/>
</dbReference>
<dbReference type="InterPro" id="IPR023575">
    <property type="entry name" value="Ribosomal_uS19_SF"/>
</dbReference>
<evidence type="ECO:0000313" key="8">
    <source>
        <dbReference type="EMBL" id="KAF2320227.1"/>
    </source>
</evidence>
<dbReference type="GO" id="GO:0006412">
    <property type="term" value="P:translation"/>
    <property type="evidence" value="ECO:0007669"/>
    <property type="project" value="InterPro"/>
</dbReference>
<dbReference type="GO" id="GO:0004497">
    <property type="term" value="F:monooxygenase activity"/>
    <property type="evidence" value="ECO:0007669"/>
    <property type="project" value="UniProtKB-KW"/>
</dbReference>
<feature type="region of interest" description="Disordered" evidence="7">
    <location>
        <begin position="542"/>
        <end position="563"/>
    </location>
</feature>
<keyword evidence="5 6" id="KW-0408">Iron</keyword>
<keyword evidence="9" id="KW-1185">Reference proteome</keyword>